<gene>
    <name evidence="3" type="ORF">PSON_ATCC_30995.1.T0580325</name>
</gene>
<feature type="transmembrane region" description="Helical" evidence="2">
    <location>
        <begin position="242"/>
        <end position="264"/>
    </location>
</feature>
<comment type="caution">
    <text evidence="3">The sequence shown here is derived from an EMBL/GenBank/DDBJ whole genome shotgun (WGS) entry which is preliminary data.</text>
</comment>
<sequence length="476" mass="55552">MITDSIVGLRLKFLGVKLPIKQISTAILIKVLTNYLQIISTIFTFKLELPISLSAAINICASPIDSMAYSLDCYLVTLVDVLIIYFRIIWSLIMALSYCVIFIGLGVLAIAVKLINHNFTYINISLIYLFIYLQPNLIGQLISLVSYRKISDELWISSNVAYRYDTSSHLIWIITFDIPLLLILCIIIPTILWYGVYKNRYKLEKTVTRKTWGYLYHEYTQTAYYWETVKIFYKELIILARIYYVDHITVKASLIFIFLFLYSLIAKKINPYMNKQLNDLDQESIIICAISIVLASSLHSAQQSNLNEIIWPFYVVMVGLNSFQIIKLIFAIIMAYFNKIFNKIDGIKQKIFACLPVRIRSVPKIQKIFEARQNQLVRIQRRFGKLKKHLITMAKDNLKAKKQNYQQQNQRESSLFLHQSLQNSLKGRNLKSTDNIIRQCTYITFRNQSRVSSRPNEEHDNQLCRTQTQREESSML</sequence>
<dbReference type="Proteomes" id="UP000692954">
    <property type="component" value="Unassembled WGS sequence"/>
</dbReference>
<name>A0A8S1NY59_9CILI</name>
<dbReference type="PANTHER" id="PTHR11319">
    <property type="entry name" value="G PROTEIN-COUPLED RECEPTOR-RELATED"/>
    <property type="match status" value="1"/>
</dbReference>
<evidence type="ECO:0000256" key="2">
    <source>
        <dbReference type="SAM" id="Phobius"/>
    </source>
</evidence>
<feature type="transmembrane region" description="Helical" evidence="2">
    <location>
        <begin position="170"/>
        <end position="196"/>
    </location>
</feature>
<evidence type="ECO:0000313" key="4">
    <source>
        <dbReference type="Proteomes" id="UP000692954"/>
    </source>
</evidence>
<dbReference type="AlphaFoldDB" id="A0A8S1NY59"/>
<keyword evidence="2" id="KW-0812">Transmembrane</keyword>
<keyword evidence="2" id="KW-0472">Membrane</keyword>
<dbReference type="PANTHER" id="PTHR11319:SF35">
    <property type="entry name" value="OUTER MEMBRANE PROTEIN PMPC-RELATED"/>
    <property type="match status" value="1"/>
</dbReference>
<feature type="transmembrane region" description="Helical" evidence="2">
    <location>
        <begin position="284"/>
        <end position="301"/>
    </location>
</feature>
<dbReference type="EMBL" id="CAJJDN010000058">
    <property type="protein sequence ID" value="CAD8092284.1"/>
    <property type="molecule type" value="Genomic_DNA"/>
</dbReference>
<organism evidence="3 4">
    <name type="scientific">Paramecium sonneborni</name>
    <dbReference type="NCBI Taxonomy" id="65129"/>
    <lineage>
        <taxon>Eukaryota</taxon>
        <taxon>Sar</taxon>
        <taxon>Alveolata</taxon>
        <taxon>Ciliophora</taxon>
        <taxon>Intramacronucleata</taxon>
        <taxon>Oligohymenophorea</taxon>
        <taxon>Peniculida</taxon>
        <taxon>Parameciidae</taxon>
        <taxon>Paramecium</taxon>
    </lineage>
</organism>
<keyword evidence="2" id="KW-1133">Transmembrane helix</keyword>
<protein>
    <recommendedName>
        <fullName evidence="5">Transmembrane protein</fullName>
    </recommendedName>
</protein>
<feature type="transmembrane region" description="Helical" evidence="2">
    <location>
        <begin position="127"/>
        <end position="150"/>
    </location>
</feature>
<feature type="region of interest" description="Disordered" evidence="1">
    <location>
        <begin position="449"/>
        <end position="476"/>
    </location>
</feature>
<keyword evidence="4" id="KW-1185">Reference proteome</keyword>
<dbReference type="OrthoDB" id="77931at2759"/>
<accession>A0A8S1NY59</accession>
<feature type="transmembrane region" description="Helical" evidence="2">
    <location>
        <begin position="313"/>
        <end position="337"/>
    </location>
</feature>
<evidence type="ECO:0008006" key="5">
    <source>
        <dbReference type="Google" id="ProtNLM"/>
    </source>
</evidence>
<feature type="transmembrane region" description="Helical" evidence="2">
    <location>
        <begin position="92"/>
        <end position="115"/>
    </location>
</feature>
<reference evidence="3" key="1">
    <citation type="submission" date="2021-01" db="EMBL/GenBank/DDBJ databases">
        <authorList>
            <consortium name="Genoscope - CEA"/>
            <person name="William W."/>
        </authorList>
    </citation>
    <scope>NUCLEOTIDE SEQUENCE</scope>
</reference>
<proteinExistence type="predicted"/>
<feature type="compositionally biased region" description="Basic and acidic residues" evidence="1">
    <location>
        <begin position="455"/>
        <end position="476"/>
    </location>
</feature>
<evidence type="ECO:0000256" key="1">
    <source>
        <dbReference type="SAM" id="MobiDB-lite"/>
    </source>
</evidence>
<evidence type="ECO:0000313" key="3">
    <source>
        <dbReference type="EMBL" id="CAD8092284.1"/>
    </source>
</evidence>